<evidence type="ECO:0000256" key="1">
    <source>
        <dbReference type="SAM" id="MobiDB-lite"/>
    </source>
</evidence>
<dbReference type="Proteomes" id="UP000324575">
    <property type="component" value="Unassembled WGS sequence"/>
</dbReference>
<evidence type="ECO:0000313" key="3">
    <source>
        <dbReference type="Proteomes" id="UP000324575"/>
    </source>
</evidence>
<name>A0A5M8NWG2_9BACT</name>
<feature type="compositionally biased region" description="Basic and acidic residues" evidence="1">
    <location>
        <begin position="8"/>
        <end position="26"/>
    </location>
</feature>
<protein>
    <submittedName>
        <fullName evidence="2">Uncharacterized protein</fullName>
    </submittedName>
</protein>
<accession>A0A5M8NWG2</accession>
<dbReference type="AlphaFoldDB" id="A0A5M8NWG2"/>
<gene>
    <name evidence="2" type="ORF">EZS26_003102</name>
</gene>
<organism evidence="2 3">
    <name type="scientific">Candidatus Ordinivivax streblomastigis</name>
    <dbReference type="NCBI Taxonomy" id="2540710"/>
    <lineage>
        <taxon>Bacteria</taxon>
        <taxon>Pseudomonadati</taxon>
        <taxon>Bacteroidota</taxon>
        <taxon>Bacteroidia</taxon>
        <taxon>Bacteroidales</taxon>
        <taxon>Candidatus Ordinivivax</taxon>
    </lineage>
</organism>
<dbReference type="EMBL" id="SNRX01000051">
    <property type="protein sequence ID" value="KAA6300737.1"/>
    <property type="molecule type" value="Genomic_DNA"/>
</dbReference>
<sequence length="118" mass="13837">MAKQTSKPIERHTFTPEELQRMKQYQKESTDKAEIIGLLDNYSASFADWSAIINDAIQEQITKKQQTNEPYEKEQEMLKNSSFFFTKLAYFSETLSDWHKQLTLGNELTDEMIKQGHP</sequence>
<evidence type="ECO:0000313" key="2">
    <source>
        <dbReference type="EMBL" id="KAA6300737.1"/>
    </source>
</evidence>
<proteinExistence type="predicted"/>
<reference evidence="2 3" key="1">
    <citation type="submission" date="2019-03" db="EMBL/GenBank/DDBJ databases">
        <title>Single cell metagenomics reveals metabolic interactions within the superorganism composed of flagellate Streblomastix strix and complex community of Bacteroidetes bacteria on its surface.</title>
        <authorList>
            <person name="Treitli S.C."/>
            <person name="Kolisko M."/>
            <person name="Husnik F."/>
            <person name="Keeling P."/>
            <person name="Hampl V."/>
        </authorList>
    </citation>
    <scope>NUCLEOTIDE SEQUENCE [LARGE SCALE GENOMIC DNA]</scope>
    <source>
        <strain evidence="2">St1</strain>
    </source>
</reference>
<feature type="region of interest" description="Disordered" evidence="1">
    <location>
        <begin position="1"/>
        <end position="26"/>
    </location>
</feature>
<comment type="caution">
    <text evidence="2">The sequence shown here is derived from an EMBL/GenBank/DDBJ whole genome shotgun (WGS) entry which is preliminary data.</text>
</comment>